<keyword evidence="7" id="KW-1185">Reference proteome</keyword>
<evidence type="ECO:0000256" key="4">
    <source>
        <dbReference type="ARBA" id="ARBA00023136"/>
    </source>
</evidence>
<evidence type="ECO:0000313" key="7">
    <source>
        <dbReference type="Proteomes" id="UP001596356"/>
    </source>
</evidence>
<gene>
    <name evidence="6" type="ORF">ACFQBT_07365</name>
</gene>
<dbReference type="EMBL" id="JBHSWJ010000002">
    <property type="protein sequence ID" value="MFC6713661.1"/>
    <property type="molecule type" value="Genomic_DNA"/>
</dbReference>
<proteinExistence type="predicted"/>
<sequence length="167" mass="18041">MWLAILRIALGFIMLWAFLDKLFGLGYSTPKARAWINGGSPTKGFLSNVAVGPKGLQDFFHNIAGTWWANGLFMIGLAAIGIAFILGIGMRIAALANLVMMAMMWAAEWPLDKVTATGDPSGSSNPIVDYHVIYALAGIVCALFLAGRTIGLGKAWEKLVGRNRWLV</sequence>
<comment type="subcellular location">
    <subcellularLocation>
        <location evidence="1">Membrane</location>
        <topology evidence="1">Multi-pass membrane protein</topology>
    </subcellularLocation>
</comment>
<evidence type="ECO:0000256" key="1">
    <source>
        <dbReference type="ARBA" id="ARBA00004141"/>
    </source>
</evidence>
<dbReference type="Pfam" id="PF07681">
    <property type="entry name" value="DoxX"/>
    <property type="match status" value="1"/>
</dbReference>
<evidence type="ECO:0000256" key="3">
    <source>
        <dbReference type="ARBA" id="ARBA00022989"/>
    </source>
</evidence>
<keyword evidence="4 5" id="KW-0472">Membrane</keyword>
<dbReference type="Proteomes" id="UP001596356">
    <property type="component" value="Unassembled WGS sequence"/>
</dbReference>
<keyword evidence="2 5" id="KW-0812">Transmembrane</keyword>
<accession>A0ABW2ASG9</accession>
<feature type="transmembrane region" description="Helical" evidence="5">
    <location>
        <begin position="93"/>
        <end position="111"/>
    </location>
</feature>
<evidence type="ECO:0000256" key="5">
    <source>
        <dbReference type="SAM" id="Phobius"/>
    </source>
</evidence>
<protein>
    <submittedName>
        <fullName evidence="6">DoxX family membrane protein</fullName>
    </submittedName>
</protein>
<reference evidence="7" key="1">
    <citation type="journal article" date="2019" name="Int. J. Syst. Evol. Microbiol.">
        <title>The Global Catalogue of Microorganisms (GCM) 10K type strain sequencing project: providing services to taxonomists for standard genome sequencing and annotation.</title>
        <authorList>
            <consortium name="The Broad Institute Genomics Platform"/>
            <consortium name="The Broad Institute Genome Sequencing Center for Infectious Disease"/>
            <person name="Wu L."/>
            <person name="Ma J."/>
        </authorList>
    </citation>
    <scope>NUCLEOTIDE SEQUENCE [LARGE SCALE GENOMIC DNA]</scope>
    <source>
        <strain evidence="7">NBRC 106593</strain>
    </source>
</reference>
<feature type="transmembrane region" description="Helical" evidence="5">
    <location>
        <begin position="131"/>
        <end position="150"/>
    </location>
</feature>
<feature type="transmembrane region" description="Helical" evidence="5">
    <location>
        <begin position="67"/>
        <end position="86"/>
    </location>
</feature>
<organism evidence="6 7">
    <name type="scientific">Branchiibius cervicis</name>
    <dbReference type="NCBI Taxonomy" id="908252"/>
    <lineage>
        <taxon>Bacteria</taxon>
        <taxon>Bacillati</taxon>
        <taxon>Actinomycetota</taxon>
        <taxon>Actinomycetes</taxon>
        <taxon>Micrococcales</taxon>
        <taxon>Dermacoccaceae</taxon>
        <taxon>Branchiibius</taxon>
    </lineage>
</organism>
<dbReference type="InterPro" id="IPR032808">
    <property type="entry name" value="DoxX"/>
</dbReference>
<evidence type="ECO:0000256" key="2">
    <source>
        <dbReference type="ARBA" id="ARBA00022692"/>
    </source>
</evidence>
<evidence type="ECO:0000313" key="6">
    <source>
        <dbReference type="EMBL" id="MFC6713661.1"/>
    </source>
</evidence>
<name>A0ABW2ASG9_9MICO</name>
<keyword evidence="3 5" id="KW-1133">Transmembrane helix</keyword>
<comment type="caution">
    <text evidence="6">The sequence shown here is derived from an EMBL/GenBank/DDBJ whole genome shotgun (WGS) entry which is preliminary data.</text>
</comment>
<dbReference type="RefSeq" id="WP_377825395.1">
    <property type="nucleotide sequence ID" value="NZ_JBHSWJ010000002.1"/>
</dbReference>